<dbReference type="AlphaFoldDB" id="A0A9Q0ANU9"/>
<feature type="compositionally biased region" description="Basic and acidic residues" evidence="1">
    <location>
        <begin position="412"/>
        <end position="424"/>
    </location>
</feature>
<evidence type="ECO:0000313" key="3">
    <source>
        <dbReference type="Proteomes" id="UP000829685"/>
    </source>
</evidence>
<comment type="caution">
    <text evidence="2">The sequence shown here is derived from an EMBL/GenBank/DDBJ whole genome shotgun (WGS) entry which is preliminary data.</text>
</comment>
<name>A0A9Q0ANU9_9PEZI</name>
<accession>A0A9Q0ANU9</accession>
<sequence>MQRRNSTRSGVLSRQKSTSSVKSVQLIHIHPEAAERDAQSAAAQAFARAQERSSTDTTPWPPSRADKKQSHLRRQNSTPESRPTGPGLRKQQSVRFVQPQPSRSYLRSELTQSTPSQSADTESCITKSRVNSRPTGNASATGMVFAAKGAAGDYINALITGEEYYTPEDGIASAPSSYRRLRKSRSMLTSSEPGCQGGLRQSPRSATARPFQRHVPNSRHNNENRSPLALRAPRSMSFLGARPEPFSMAMRTDVWASGIPDDELLYAGIPSTLAAQPPTCHKKRDRPQKVFRKTLRDLSNGATTAPSASGKDGSLRKKARKVSQNFKHKIKSFFSVARVDNDDAVLPPQQIKSQKTHVTEVEDHDHHPSGFYYEHLDSENTTVSRVTSGIPSLHSVPVEQQLRSRQGSLESLHSEKSASDEKSRVTSWTDSETNTFCTMNSSKGEWEKQRLSVIKENGAHISSPSVQIDTADSLPGHHLQARESQEAVPAGQQTDGQRLYSALMKRRDAPQQQRRRHRAEISRQQSIEDFVVHGIPPPRSSSRDRVGGGDSKPAATGQITPRARTSPTLSRSSSASTVILPIH</sequence>
<feature type="compositionally biased region" description="Low complexity" evidence="1">
    <location>
        <begin position="39"/>
        <end position="48"/>
    </location>
</feature>
<feature type="compositionally biased region" description="Polar residues" evidence="1">
    <location>
        <begin position="401"/>
        <end position="411"/>
    </location>
</feature>
<evidence type="ECO:0000313" key="2">
    <source>
        <dbReference type="EMBL" id="KAI1865099.1"/>
    </source>
</evidence>
<keyword evidence="3" id="KW-1185">Reference proteome</keyword>
<feature type="compositionally biased region" description="Polar residues" evidence="1">
    <location>
        <begin position="7"/>
        <end position="23"/>
    </location>
</feature>
<feature type="compositionally biased region" description="Basic and acidic residues" evidence="1">
    <location>
        <begin position="29"/>
        <end position="38"/>
    </location>
</feature>
<dbReference type="EMBL" id="JAFIMR010000022">
    <property type="protein sequence ID" value="KAI1865099.1"/>
    <property type="molecule type" value="Genomic_DNA"/>
</dbReference>
<feature type="region of interest" description="Disordered" evidence="1">
    <location>
        <begin position="506"/>
        <end position="583"/>
    </location>
</feature>
<feature type="region of interest" description="Disordered" evidence="1">
    <location>
        <begin position="296"/>
        <end position="322"/>
    </location>
</feature>
<protein>
    <submittedName>
        <fullName evidence="2">Uncharacterized protein</fullName>
    </submittedName>
</protein>
<proteinExistence type="predicted"/>
<feature type="region of interest" description="Disordered" evidence="1">
    <location>
        <begin position="389"/>
        <end position="430"/>
    </location>
</feature>
<feature type="region of interest" description="Disordered" evidence="1">
    <location>
        <begin position="1"/>
        <end position="138"/>
    </location>
</feature>
<feature type="compositionally biased region" description="Polar residues" evidence="1">
    <location>
        <begin position="90"/>
        <end position="138"/>
    </location>
</feature>
<dbReference type="Proteomes" id="UP000829685">
    <property type="component" value="Unassembled WGS sequence"/>
</dbReference>
<evidence type="ECO:0000256" key="1">
    <source>
        <dbReference type="SAM" id="MobiDB-lite"/>
    </source>
</evidence>
<feature type="compositionally biased region" description="Low complexity" evidence="1">
    <location>
        <begin position="560"/>
        <end position="577"/>
    </location>
</feature>
<gene>
    <name evidence="2" type="ORF">JX265_008146</name>
</gene>
<feature type="region of interest" description="Disordered" evidence="1">
    <location>
        <begin position="184"/>
        <end position="225"/>
    </location>
</feature>
<reference evidence="2" key="1">
    <citation type="submission" date="2021-03" db="EMBL/GenBank/DDBJ databases">
        <title>Revisited historic fungal species revealed as producer of novel bioactive compounds through whole genome sequencing and comparative genomics.</title>
        <authorList>
            <person name="Vignolle G.A."/>
            <person name="Hochenegger N."/>
            <person name="Mach R.L."/>
            <person name="Mach-Aigner A.R."/>
            <person name="Javad Rahimi M."/>
            <person name="Salim K.A."/>
            <person name="Chan C.M."/>
            <person name="Lim L.B.L."/>
            <person name="Cai F."/>
            <person name="Druzhinina I.S."/>
            <person name="U'Ren J.M."/>
            <person name="Derntl C."/>
        </authorList>
    </citation>
    <scope>NUCLEOTIDE SEQUENCE</scope>
    <source>
        <strain evidence="2">TUCIM 5799</strain>
    </source>
</reference>
<organism evidence="2 3">
    <name type="scientific">Neoarthrinium moseri</name>
    <dbReference type="NCBI Taxonomy" id="1658444"/>
    <lineage>
        <taxon>Eukaryota</taxon>
        <taxon>Fungi</taxon>
        <taxon>Dikarya</taxon>
        <taxon>Ascomycota</taxon>
        <taxon>Pezizomycotina</taxon>
        <taxon>Sordariomycetes</taxon>
        <taxon>Xylariomycetidae</taxon>
        <taxon>Amphisphaeriales</taxon>
        <taxon>Apiosporaceae</taxon>
        <taxon>Neoarthrinium</taxon>
    </lineage>
</organism>